<sequence length="531" mass="62576">MLKKAFYIYLFIFALTTISYGNSSFLTDDVPRDNIGYKALDWFIINNKTPEILSYNRTKTLSSYRFTMLLVEIINKTKDFPKKIPDDILNILEDLIPEFSTQIEFMYGNILEQLKNRLALHRQKTGRIKRKNIVLKRKKIGIYNKPRQLFKTKDSSLSSTFSWKLQKETWEGLNSKEEYNNLHLNIGTMFKLRNTPLKFNYYANDLFSTANTILTLKNTSSKKSQINYIRYEDEEKGKNSFSIFKTTSEYYKEFSEALKGSLILKNSKKFNDDSSSYYFTGYKKTFASLSLYDTSNVHQNSSFSLTTSRKDIESFLAKTENRNSIKFNFSKTIFGKFFNNLQIDESFLKEQIDTKDVNLYSGDFLSNDLTLTLHLKNSIYSLKLTNSRYKADKEIPFDYSYDVKKISFTRLWDTLNFFDIFFHMSFEDFTPLSIEQLPGIKNDFRKKFINLSTTRYFNLNSNLTIDITTGEKSFWNQDTVYSNFHFFKKDIDLNIGNYTLSYSALDKRYDITGRDPKTVQYDIGAYYAKNW</sequence>
<dbReference type="EMBL" id="PKTG01000122">
    <property type="protein sequence ID" value="PLX16160.1"/>
    <property type="molecule type" value="Genomic_DNA"/>
</dbReference>
<accession>A0A2N5ZBX7</accession>
<comment type="caution">
    <text evidence="1">The sequence shown here is derived from an EMBL/GenBank/DDBJ whole genome shotgun (WGS) entry which is preliminary data.</text>
</comment>
<name>A0A2N5ZBX7_MUIH1</name>
<organism evidence="1 2">
    <name type="scientific">Muiribacterium halophilum</name>
    <dbReference type="NCBI Taxonomy" id="2053465"/>
    <lineage>
        <taxon>Bacteria</taxon>
        <taxon>Candidatus Muiribacteriota</taxon>
        <taxon>Candidatus Muiribacteriia</taxon>
        <taxon>Candidatus Muiribacteriales</taxon>
        <taxon>Candidatus Muiribacteriaceae</taxon>
        <taxon>Candidatus Muiribacterium</taxon>
    </lineage>
</organism>
<dbReference type="Proteomes" id="UP000234857">
    <property type="component" value="Unassembled WGS sequence"/>
</dbReference>
<reference evidence="1 2" key="1">
    <citation type="submission" date="2017-11" db="EMBL/GenBank/DDBJ databases">
        <title>Genome-resolved metagenomics identifies genetic mobility, metabolic interactions, and unexpected diversity in perchlorate-reducing communities.</title>
        <authorList>
            <person name="Barnum T.P."/>
            <person name="Figueroa I.A."/>
            <person name="Carlstrom C.I."/>
            <person name="Lucas L.N."/>
            <person name="Engelbrektson A.L."/>
            <person name="Coates J.D."/>
        </authorList>
    </citation>
    <scope>NUCLEOTIDE SEQUENCE [LARGE SCALE GENOMIC DNA]</scope>
    <source>
        <strain evidence="1">BM706</strain>
    </source>
</reference>
<dbReference type="AlphaFoldDB" id="A0A2N5ZBX7"/>
<proteinExistence type="predicted"/>
<evidence type="ECO:0000313" key="1">
    <source>
        <dbReference type="EMBL" id="PLX16160.1"/>
    </source>
</evidence>
<evidence type="ECO:0000313" key="2">
    <source>
        <dbReference type="Proteomes" id="UP000234857"/>
    </source>
</evidence>
<gene>
    <name evidence="1" type="ORF">C0601_11085</name>
</gene>
<protein>
    <submittedName>
        <fullName evidence="1">Uncharacterized protein</fullName>
    </submittedName>
</protein>